<accession>A0A7X0JYX0</accession>
<dbReference type="Proteomes" id="UP000528457">
    <property type="component" value="Unassembled WGS sequence"/>
</dbReference>
<keyword evidence="2" id="KW-1185">Reference proteome</keyword>
<sequence length="62" mass="7284">MDYTVLVVALAAIAYFYLKDFNNKTLPRRSRLLKSWKKKLSTNIKKSKILSLLPTFYLPQSF</sequence>
<reference evidence="1 2" key="1">
    <citation type="submission" date="2020-08" db="EMBL/GenBank/DDBJ databases">
        <title>Genomic Encyclopedia of Type Strains, Phase IV (KMG-IV): sequencing the most valuable type-strain genomes for metagenomic binning, comparative biology and taxonomic classification.</title>
        <authorList>
            <person name="Goeker M."/>
        </authorList>
    </citation>
    <scope>NUCLEOTIDE SEQUENCE [LARGE SCALE GENOMIC DNA]</scope>
    <source>
        <strain evidence="1 2">DSM 22368</strain>
    </source>
</reference>
<dbReference type="InParanoid" id="A0A7X0JYX0"/>
<protein>
    <submittedName>
        <fullName evidence="1">Uncharacterized protein</fullName>
    </submittedName>
</protein>
<gene>
    <name evidence="1" type="ORF">HNR48_004151</name>
</gene>
<evidence type="ECO:0000313" key="1">
    <source>
        <dbReference type="EMBL" id="MBB6523836.1"/>
    </source>
</evidence>
<organism evidence="1 2">
    <name type="scientific">Pseudoteredinibacter isoporae</name>
    <dbReference type="NCBI Taxonomy" id="570281"/>
    <lineage>
        <taxon>Bacteria</taxon>
        <taxon>Pseudomonadati</taxon>
        <taxon>Pseudomonadota</taxon>
        <taxon>Gammaproteobacteria</taxon>
        <taxon>Cellvibrionales</taxon>
        <taxon>Cellvibrionaceae</taxon>
        <taxon>Pseudoteredinibacter</taxon>
    </lineage>
</organism>
<name>A0A7X0JYX0_9GAMM</name>
<evidence type="ECO:0000313" key="2">
    <source>
        <dbReference type="Proteomes" id="UP000528457"/>
    </source>
</evidence>
<dbReference type="EMBL" id="JACHHT010000005">
    <property type="protein sequence ID" value="MBB6523836.1"/>
    <property type="molecule type" value="Genomic_DNA"/>
</dbReference>
<dbReference type="AlphaFoldDB" id="A0A7X0JYX0"/>
<comment type="caution">
    <text evidence="1">The sequence shown here is derived from an EMBL/GenBank/DDBJ whole genome shotgun (WGS) entry which is preliminary data.</text>
</comment>
<proteinExistence type="predicted"/>